<evidence type="ECO:0000256" key="1">
    <source>
        <dbReference type="SAM" id="MobiDB-lite"/>
    </source>
</evidence>
<name>A0AAW2ZDD8_9EUKA</name>
<dbReference type="InterPro" id="IPR016135">
    <property type="entry name" value="UBQ-conjugating_enzyme/RWD"/>
</dbReference>
<dbReference type="AlphaFoldDB" id="A0AAW2ZDD8"/>
<dbReference type="EMBL" id="JAOPGA020001353">
    <property type="protein sequence ID" value="KAL0487588.1"/>
    <property type="molecule type" value="Genomic_DNA"/>
</dbReference>
<evidence type="ECO:0000256" key="2">
    <source>
        <dbReference type="SAM" id="Phobius"/>
    </source>
</evidence>
<dbReference type="InterPro" id="IPR000608">
    <property type="entry name" value="UBC"/>
</dbReference>
<evidence type="ECO:0000259" key="3">
    <source>
        <dbReference type="PROSITE" id="PS50127"/>
    </source>
</evidence>
<keyword evidence="6" id="KW-1185">Reference proteome</keyword>
<dbReference type="FunFam" id="3.10.110.10:FF:000086">
    <property type="entry name" value="Ubiquitin-conjugating enzyme E2 J1"/>
    <property type="match status" value="1"/>
</dbReference>
<dbReference type="Proteomes" id="UP001431209">
    <property type="component" value="Unassembled WGS sequence"/>
</dbReference>
<feature type="transmembrane region" description="Helical" evidence="2">
    <location>
        <begin position="249"/>
        <end position="267"/>
    </location>
</feature>
<accession>A0AAW2ZDD8</accession>
<dbReference type="Pfam" id="PF00179">
    <property type="entry name" value="UQ_con"/>
    <property type="match status" value="1"/>
</dbReference>
<evidence type="ECO:0000313" key="5">
    <source>
        <dbReference type="EMBL" id="KAL0487588.1"/>
    </source>
</evidence>
<dbReference type="SMART" id="SM00212">
    <property type="entry name" value="UBCc"/>
    <property type="match status" value="1"/>
</dbReference>
<comment type="caution">
    <text evidence="4">The sequence shown here is derived from an EMBL/GenBank/DDBJ whole genome shotgun (WGS) entry which is preliminary data.</text>
</comment>
<proteinExistence type="predicted"/>
<keyword evidence="2" id="KW-1133">Transmembrane helix</keyword>
<dbReference type="InterPro" id="IPR050113">
    <property type="entry name" value="Ub_conjugating_enzyme"/>
</dbReference>
<dbReference type="PROSITE" id="PS50127">
    <property type="entry name" value="UBC_2"/>
    <property type="match status" value="1"/>
</dbReference>
<feature type="domain" description="UBC core" evidence="3">
    <location>
        <begin position="12"/>
        <end position="162"/>
    </location>
</feature>
<protein>
    <submittedName>
        <fullName evidence="4 5">Ubiquitin-conjugating enzyme E2</fullName>
    </submittedName>
</protein>
<gene>
    <name evidence="5" type="ORF">AKO1_000282</name>
    <name evidence="4" type="ORF">AKO1_000794</name>
</gene>
<dbReference type="PANTHER" id="PTHR24067">
    <property type="entry name" value="UBIQUITIN-CONJUGATING ENZYME E2"/>
    <property type="match status" value="1"/>
</dbReference>
<keyword evidence="2" id="KW-0472">Membrane</keyword>
<keyword evidence="2" id="KW-0812">Transmembrane</keyword>
<dbReference type="CDD" id="cd23799">
    <property type="entry name" value="UBCc_UBE2J"/>
    <property type="match status" value="1"/>
</dbReference>
<reference evidence="4 6" key="1">
    <citation type="submission" date="2024-03" db="EMBL/GenBank/DDBJ databases">
        <title>The Acrasis kona genome and developmental transcriptomes reveal deep origins of eukaryotic multicellular pathways.</title>
        <authorList>
            <person name="Sheikh S."/>
            <person name="Fu C.-J."/>
            <person name="Brown M.W."/>
            <person name="Baldauf S.L."/>
        </authorList>
    </citation>
    <scope>NUCLEOTIDE SEQUENCE [LARGE SCALE GENOMIC DNA]</scope>
    <source>
        <strain evidence="4 6">ATCC MYA-3509</strain>
    </source>
</reference>
<feature type="region of interest" description="Disordered" evidence="1">
    <location>
        <begin position="172"/>
        <end position="202"/>
    </location>
</feature>
<sequence length="275" mass="31071">MSKEKKYNSSHSGIKRIMSELQDLQKNPSSDYEAHPLEDNLFEWHFTVRGPKDSEFEGGIYHGRIILPSDYPYKAPDIMLLTPNGRFQTNEKICLSITSHHQETWTPAWEIRNILIALIGFMPTEAKGIGALEYPAEMRKKMAKQSQSWHCDVCKYHNSTALPDEIDVKKENEAKDEAQPPAAEPESSTSTAPQPILPEPEITNVPQEPIQVQVQPQPPQRLPQRAGQELPNIIIEDINPEKPSYGSELLLNAFILAVLLAICGIMYSKFTRVSI</sequence>
<organism evidence="4 6">
    <name type="scientific">Acrasis kona</name>
    <dbReference type="NCBI Taxonomy" id="1008807"/>
    <lineage>
        <taxon>Eukaryota</taxon>
        <taxon>Discoba</taxon>
        <taxon>Heterolobosea</taxon>
        <taxon>Tetramitia</taxon>
        <taxon>Eutetramitia</taxon>
        <taxon>Acrasidae</taxon>
        <taxon>Acrasis</taxon>
    </lineage>
</organism>
<dbReference type="SUPFAM" id="SSF54495">
    <property type="entry name" value="UBC-like"/>
    <property type="match status" value="1"/>
</dbReference>
<dbReference type="EMBL" id="JAOPGA020001336">
    <property type="protein sequence ID" value="KAL0487354.1"/>
    <property type="molecule type" value="Genomic_DNA"/>
</dbReference>
<evidence type="ECO:0000313" key="6">
    <source>
        <dbReference type="Proteomes" id="UP001431209"/>
    </source>
</evidence>
<evidence type="ECO:0000313" key="4">
    <source>
        <dbReference type="EMBL" id="KAL0487354.1"/>
    </source>
</evidence>
<dbReference type="Gene3D" id="3.10.110.10">
    <property type="entry name" value="Ubiquitin Conjugating Enzyme"/>
    <property type="match status" value="1"/>
</dbReference>